<feature type="compositionally biased region" description="Basic and acidic residues" evidence="3">
    <location>
        <begin position="309"/>
        <end position="345"/>
    </location>
</feature>
<dbReference type="STRING" id="279113.CPter91_2627"/>
<dbReference type="InterPro" id="IPR006143">
    <property type="entry name" value="RND_pump_MFP"/>
</dbReference>
<dbReference type="InterPro" id="IPR058625">
    <property type="entry name" value="MdtA-like_BSH"/>
</dbReference>
<dbReference type="AlphaFoldDB" id="A0A127Q4L3"/>
<proteinExistence type="inferred from homology"/>
<dbReference type="Gene3D" id="2.40.50.100">
    <property type="match status" value="1"/>
</dbReference>
<dbReference type="Pfam" id="PF25876">
    <property type="entry name" value="HH_MFP_RND"/>
    <property type="match status" value="1"/>
</dbReference>
<dbReference type="Gene3D" id="6.10.140.1990">
    <property type="match status" value="1"/>
</dbReference>
<evidence type="ECO:0000259" key="4">
    <source>
        <dbReference type="Pfam" id="PF25876"/>
    </source>
</evidence>
<feature type="compositionally biased region" description="Basic and acidic residues" evidence="3">
    <location>
        <begin position="358"/>
        <end position="392"/>
    </location>
</feature>
<dbReference type="GO" id="GO:1990195">
    <property type="term" value="C:macrolide transmembrane transporter complex"/>
    <property type="evidence" value="ECO:0007669"/>
    <property type="project" value="InterPro"/>
</dbReference>
<comment type="similarity">
    <text evidence="1">Belongs to the membrane fusion protein (MFP) (TC 8.A.1) family.</text>
</comment>
<evidence type="ECO:0000259" key="6">
    <source>
        <dbReference type="Pfam" id="PF25954"/>
    </source>
</evidence>
<accession>A0A127Q4L3</accession>
<feature type="compositionally biased region" description="Low complexity" evidence="3">
    <location>
        <begin position="394"/>
        <end position="403"/>
    </location>
</feature>
<dbReference type="Gene3D" id="2.40.30.170">
    <property type="match status" value="1"/>
</dbReference>
<dbReference type="GO" id="GO:0015562">
    <property type="term" value="F:efflux transmembrane transporter activity"/>
    <property type="evidence" value="ECO:0007669"/>
    <property type="project" value="TreeGrafter"/>
</dbReference>
<evidence type="ECO:0000313" key="7">
    <source>
        <dbReference type="EMBL" id="AMP04977.1"/>
    </source>
</evidence>
<dbReference type="FunFam" id="2.40.30.170:FF:000010">
    <property type="entry name" value="Efflux RND transporter periplasmic adaptor subunit"/>
    <property type="match status" value="1"/>
</dbReference>
<name>A0A127Q4L3_9BURK</name>
<evidence type="ECO:0000313" key="8">
    <source>
        <dbReference type="Proteomes" id="UP000074561"/>
    </source>
</evidence>
<dbReference type="PATRIC" id="fig|279113.9.peg.2592"/>
<dbReference type="GO" id="GO:0019898">
    <property type="term" value="C:extrinsic component of membrane"/>
    <property type="evidence" value="ECO:0007669"/>
    <property type="project" value="InterPro"/>
</dbReference>
<reference evidence="7 8" key="1">
    <citation type="submission" date="2015-11" db="EMBL/GenBank/DDBJ databases">
        <title>Exploring the genomic traits of fungus-feeding bacterial genus Collimonas.</title>
        <authorList>
            <person name="Song C."/>
            <person name="Schmidt R."/>
            <person name="de Jager V."/>
            <person name="Krzyzanowska D."/>
            <person name="Jongedijk E."/>
            <person name="Cankar K."/>
            <person name="Beekwilder J."/>
            <person name="van Veen A."/>
            <person name="de Boer W."/>
            <person name="van Veen J.A."/>
            <person name="Garbeva P."/>
        </authorList>
    </citation>
    <scope>NUCLEOTIDE SEQUENCE [LARGE SCALE GENOMIC DNA]</scope>
    <source>
        <strain evidence="7 8">Ter91</strain>
    </source>
</reference>
<evidence type="ECO:0000256" key="2">
    <source>
        <dbReference type="ARBA" id="ARBA00023054"/>
    </source>
</evidence>
<gene>
    <name evidence="7" type="ORF">CPter91_2627</name>
</gene>
<dbReference type="Pfam" id="PF25954">
    <property type="entry name" value="Beta-barrel_RND_2"/>
    <property type="match status" value="1"/>
</dbReference>
<feature type="region of interest" description="Disordered" evidence="3">
    <location>
        <begin position="309"/>
        <end position="406"/>
    </location>
</feature>
<sequence>MIVLLAAAGAAYYWWAGMRARPQYVTAGVTMGDIERSVNVTGSINPRVTVQVGSYVSGTIKSLSCDYNTEVKAGQICAKIDPSTFQVAVDQNAAQLNSSKAQLRKDQAALVYAKGVFERDGKLLSDGIVAQEIVDNDSNVFKQANAQLDLDQAAIVAQEASLKSAKVNLGYTDIVSPVTGTVLTRSVDVGQTVASSLQTPTLFLIGKDLNKMQVDANVSEADVGRIKPDQDVSFSVQAYPDKTFEGTVKQIRRGPITVQNVVTYDVVVEVDNPELLLFPGMTADAEIVTDSRENVLRIPLAAVRFTPERTGRSVDAGRDGSRGAERGAERDGNRNGKDGAIRRDVAGAWAGRGGEQGGQRRWERNGDTDHAHADQGGKQSKDAKTDDKRDDAEAPAADQVQAAPRKRARVWVLRDGEPHLVRIQTGLDDGELVEVVKGDLKAGDKVIIKEVRAVEAKSTPVQSPFAHTGRRGPGRP</sequence>
<dbReference type="InterPro" id="IPR030190">
    <property type="entry name" value="MacA_alpha-hairpin_sf"/>
</dbReference>
<evidence type="ECO:0000256" key="3">
    <source>
        <dbReference type="SAM" id="MobiDB-lite"/>
    </source>
</evidence>
<dbReference type="KEGG" id="cpra:CPter91_2627"/>
<feature type="domain" description="Multidrug resistance protein MdtA-like barrel-sandwich hybrid" evidence="5">
    <location>
        <begin position="49"/>
        <end position="201"/>
    </location>
</feature>
<organism evidence="7 8">
    <name type="scientific">Collimonas pratensis</name>
    <dbReference type="NCBI Taxonomy" id="279113"/>
    <lineage>
        <taxon>Bacteria</taxon>
        <taxon>Pseudomonadati</taxon>
        <taxon>Pseudomonadota</taxon>
        <taxon>Betaproteobacteria</taxon>
        <taxon>Burkholderiales</taxon>
        <taxon>Oxalobacteraceae</taxon>
        <taxon>Collimonas</taxon>
    </lineage>
</organism>
<dbReference type="Proteomes" id="UP000074561">
    <property type="component" value="Chromosome"/>
</dbReference>
<dbReference type="NCBIfam" id="TIGR01730">
    <property type="entry name" value="RND_mfp"/>
    <property type="match status" value="1"/>
</dbReference>
<dbReference type="Pfam" id="PF25917">
    <property type="entry name" value="BSH_RND"/>
    <property type="match status" value="1"/>
</dbReference>
<dbReference type="GO" id="GO:1990961">
    <property type="term" value="P:xenobiotic detoxification by transmembrane export across the plasma membrane"/>
    <property type="evidence" value="ECO:0007669"/>
    <property type="project" value="InterPro"/>
</dbReference>
<feature type="domain" description="Multidrug resistance protein MdtA-like alpha-helical hairpin" evidence="4">
    <location>
        <begin position="95"/>
        <end position="172"/>
    </location>
</feature>
<dbReference type="GO" id="GO:0030313">
    <property type="term" value="C:cell envelope"/>
    <property type="evidence" value="ECO:0007669"/>
    <property type="project" value="UniProtKB-SubCell"/>
</dbReference>
<dbReference type="Gene3D" id="2.40.420.20">
    <property type="match status" value="1"/>
</dbReference>
<dbReference type="InterPro" id="IPR058792">
    <property type="entry name" value="Beta-barrel_RND_2"/>
</dbReference>
<dbReference type="PANTHER" id="PTHR30469">
    <property type="entry name" value="MULTIDRUG RESISTANCE PROTEIN MDTA"/>
    <property type="match status" value="1"/>
</dbReference>
<evidence type="ECO:0000256" key="1">
    <source>
        <dbReference type="ARBA" id="ARBA00009477"/>
    </source>
</evidence>
<feature type="region of interest" description="Disordered" evidence="3">
    <location>
        <begin position="456"/>
        <end position="476"/>
    </location>
</feature>
<protein>
    <submittedName>
        <fullName evidence="7">Efflux transporter, RND family, MFP subunit</fullName>
    </submittedName>
</protein>
<dbReference type="GO" id="GO:1990281">
    <property type="term" value="C:efflux pump complex"/>
    <property type="evidence" value="ECO:0007669"/>
    <property type="project" value="TreeGrafter"/>
</dbReference>
<keyword evidence="2" id="KW-0175">Coiled coil</keyword>
<dbReference type="EMBL" id="CP013234">
    <property type="protein sequence ID" value="AMP04977.1"/>
    <property type="molecule type" value="Genomic_DNA"/>
</dbReference>
<evidence type="ECO:0000259" key="5">
    <source>
        <dbReference type="Pfam" id="PF25917"/>
    </source>
</evidence>
<feature type="domain" description="CusB-like beta-barrel" evidence="6">
    <location>
        <begin position="214"/>
        <end position="289"/>
    </location>
</feature>
<dbReference type="SUPFAM" id="SSF111369">
    <property type="entry name" value="HlyD-like secretion proteins"/>
    <property type="match status" value="1"/>
</dbReference>
<dbReference type="PANTHER" id="PTHR30469:SF33">
    <property type="entry name" value="SLR1207 PROTEIN"/>
    <property type="match status" value="1"/>
</dbReference>
<dbReference type="InterPro" id="IPR058624">
    <property type="entry name" value="MdtA-like_HH"/>
</dbReference>